<keyword evidence="3 4" id="KW-0862">Zinc</keyword>
<sequence>MDNQELQKLVEDISMKYFHKPFRHQATFNNRLKTTGGRYLLKSHDIEMNIKYFQQLGIDELIGIIKHELCHYHLHIEGKGYKHRDKDFKVLMAKVGAPRYCSSLLETAASKKSTKIITYFCSSCHQIYRRKRRMDTEKYVCGICRGKLILKKD</sequence>
<evidence type="ECO:0000256" key="1">
    <source>
        <dbReference type="ARBA" id="ARBA00022490"/>
    </source>
</evidence>
<feature type="binding site" evidence="4">
    <location>
        <position position="67"/>
    </location>
    <ligand>
        <name>Zn(2+)</name>
        <dbReference type="ChEBI" id="CHEBI:29105"/>
    </ligand>
</feature>
<dbReference type="EMBL" id="CP137640">
    <property type="protein sequence ID" value="WVX81886.1"/>
    <property type="molecule type" value="Genomic_DNA"/>
</dbReference>
<dbReference type="NCBIfam" id="NF003339">
    <property type="entry name" value="PRK04351.1"/>
    <property type="match status" value="1"/>
</dbReference>
<reference evidence="6 7" key="1">
    <citation type="submission" date="2023-10" db="EMBL/GenBank/DDBJ databases">
        <title>Niallia locisalis sp.nov. isolated from a salt pond sample.</title>
        <authorList>
            <person name="Li X.-J."/>
            <person name="Dong L."/>
        </authorList>
    </citation>
    <scope>NUCLEOTIDE SEQUENCE [LARGE SCALE GENOMIC DNA]</scope>
    <source>
        <strain evidence="6 7">DSM 29761</strain>
    </source>
</reference>
<dbReference type="Proteomes" id="UP001357223">
    <property type="component" value="Chromosome"/>
</dbReference>
<evidence type="ECO:0000313" key="7">
    <source>
        <dbReference type="Proteomes" id="UP001357223"/>
    </source>
</evidence>
<keyword evidence="1 4" id="KW-0963">Cytoplasm</keyword>
<gene>
    <name evidence="6" type="ORF">R4Z09_02230</name>
</gene>
<dbReference type="InterPro" id="IPR035240">
    <property type="entry name" value="SprT_Zn_ribbon"/>
</dbReference>
<feature type="binding site" evidence="4">
    <location>
        <position position="71"/>
    </location>
    <ligand>
        <name>Zn(2+)</name>
        <dbReference type="ChEBI" id="CHEBI:29105"/>
    </ligand>
</feature>
<keyword evidence="2 4" id="KW-0479">Metal-binding</keyword>
<feature type="domain" description="SprT-like" evidence="5">
    <location>
        <begin position="4"/>
        <end position="151"/>
    </location>
</feature>
<evidence type="ECO:0000256" key="2">
    <source>
        <dbReference type="ARBA" id="ARBA00022723"/>
    </source>
</evidence>
<dbReference type="InterPro" id="IPR006640">
    <property type="entry name" value="SprT-like_domain"/>
</dbReference>
<dbReference type="SMART" id="SM00731">
    <property type="entry name" value="SprT"/>
    <property type="match status" value="1"/>
</dbReference>
<evidence type="ECO:0000259" key="5">
    <source>
        <dbReference type="SMART" id="SM00731"/>
    </source>
</evidence>
<dbReference type="Pfam" id="PF17283">
    <property type="entry name" value="Zn_ribbon_SprT"/>
    <property type="match status" value="1"/>
</dbReference>
<dbReference type="HAMAP" id="MF_00745">
    <property type="entry name" value="SprT_like"/>
    <property type="match status" value="1"/>
</dbReference>
<accession>A0ABZ2CFH5</accession>
<dbReference type="Pfam" id="PF10263">
    <property type="entry name" value="SprT-like"/>
    <property type="match status" value="1"/>
</dbReference>
<comment type="similarity">
    <text evidence="4">Belongs to the SprT family.</text>
</comment>
<keyword evidence="7" id="KW-1185">Reference proteome</keyword>
<evidence type="ECO:0000313" key="6">
    <source>
        <dbReference type="EMBL" id="WVX81886.1"/>
    </source>
</evidence>
<feature type="active site" evidence="4">
    <location>
        <position position="68"/>
    </location>
</feature>
<proteinExistence type="inferred from homology"/>
<evidence type="ECO:0000256" key="4">
    <source>
        <dbReference type="HAMAP-Rule" id="MF_00745"/>
    </source>
</evidence>
<dbReference type="RefSeq" id="WP_338450794.1">
    <property type="nucleotide sequence ID" value="NZ_CP137640.1"/>
</dbReference>
<organism evidence="6 7">
    <name type="scientific">Niallia oryzisoli</name>
    <dbReference type="NCBI Taxonomy" id="1737571"/>
    <lineage>
        <taxon>Bacteria</taxon>
        <taxon>Bacillati</taxon>
        <taxon>Bacillota</taxon>
        <taxon>Bacilli</taxon>
        <taxon>Bacillales</taxon>
        <taxon>Bacillaceae</taxon>
        <taxon>Niallia</taxon>
    </lineage>
</organism>
<protein>
    <recommendedName>
        <fullName evidence="4">Protein SprT-like</fullName>
    </recommendedName>
</protein>
<evidence type="ECO:0000256" key="3">
    <source>
        <dbReference type="ARBA" id="ARBA00022833"/>
    </source>
</evidence>
<name>A0ABZ2CFH5_9BACI</name>
<comment type="subcellular location">
    <subcellularLocation>
        <location evidence="4">Cytoplasm</location>
    </subcellularLocation>
</comment>
<dbReference type="InterPro" id="IPR023524">
    <property type="entry name" value="Uncharacterised_SprT-like"/>
</dbReference>
<comment type="cofactor">
    <cofactor evidence="4">
        <name>Zn(2+)</name>
        <dbReference type="ChEBI" id="CHEBI:29105"/>
    </cofactor>
    <text evidence="4">Binds 1 zinc ion.</text>
</comment>